<evidence type="ECO:0000313" key="7">
    <source>
        <dbReference type="Proteomes" id="UP000178065"/>
    </source>
</evidence>
<comment type="subcellular location">
    <subcellularLocation>
        <location evidence="1">Membrane</location>
        <topology evidence="1">Multi-pass membrane protein</topology>
    </subcellularLocation>
</comment>
<reference evidence="6 7" key="1">
    <citation type="journal article" date="2016" name="Nat. Commun.">
        <title>Thousands of microbial genomes shed light on interconnected biogeochemical processes in an aquifer system.</title>
        <authorList>
            <person name="Anantharaman K."/>
            <person name="Brown C.T."/>
            <person name="Hug L.A."/>
            <person name="Sharon I."/>
            <person name="Castelle C.J."/>
            <person name="Probst A.J."/>
            <person name="Thomas B.C."/>
            <person name="Singh A."/>
            <person name="Wilkins M.J."/>
            <person name="Karaoz U."/>
            <person name="Brodie E.L."/>
            <person name="Williams K.H."/>
            <person name="Hubbard S.S."/>
            <person name="Banfield J.F."/>
        </authorList>
    </citation>
    <scope>NUCLEOTIDE SEQUENCE [LARGE SCALE GENOMIC DNA]</scope>
</reference>
<organism evidence="6 7">
    <name type="scientific">Candidatus Wildermuthbacteria bacterium RIFCSPHIGHO2_01_FULL_49_22b</name>
    <dbReference type="NCBI Taxonomy" id="1802448"/>
    <lineage>
        <taxon>Bacteria</taxon>
        <taxon>Candidatus Wildermuthiibacteriota</taxon>
    </lineage>
</organism>
<evidence type="ECO:0000256" key="5">
    <source>
        <dbReference type="SAM" id="Phobius"/>
    </source>
</evidence>
<dbReference type="EMBL" id="MHTT01000010">
    <property type="protein sequence ID" value="OHA65817.1"/>
    <property type="molecule type" value="Genomic_DNA"/>
</dbReference>
<sequence>MKYFSLFFLRISLGWLFLYAGITKVLNPEWSAAGYLKGAKTFSGLYQWFASLEILPLTDLLNEWGLTLIGLSLLVGVGVRLSGILGALLMFLYYFPVLEFPYVGEHSYIVDEHIVYAFSLLVLAFSKAGRIWGLEGKVPLLGRFLR</sequence>
<evidence type="ECO:0008006" key="8">
    <source>
        <dbReference type="Google" id="ProtNLM"/>
    </source>
</evidence>
<accession>A0A1G2QZD0</accession>
<feature type="transmembrane region" description="Helical" evidence="5">
    <location>
        <begin position="44"/>
        <end position="61"/>
    </location>
</feature>
<evidence type="ECO:0000256" key="2">
    <source>
        <dbReference type="ARBA" id="ARBA00022692"/>
    </source>
</evidence>
<evidence type="ECO:0000313" key="6">
    <source>
        <dbReference type="EMBL" id="OHA65817.1"/>
    </source>
</evidence>
<feature type="transmembrane region" description="Helical" evidence="5">
    <location>
        <begin position="68"/>
        <end position="94"/>
    </location>
</feature>
<dbReference type="Proteomes" id="UP000178065">
    <property type="component" value="Unassembled WGS sequence"/>
</dbReference>
<evidence type="ECO:0000256" key="1">
    <source>
        <dbReference type="ARBA" id="ARBA00004141"/>
    </source>
</evidence>
<dbReference type="AlphaFoldDB" id="A0A1G2QZD0"/>
<feature type="transmembrane region" description="Helical" evidence="5">
    <location>
        <begin position="114"/>
        <end position="133"/>
    </location>
</feature>
<protein>
    <recommendedName>
        <fullName evidence="8">DoxX subfamily</fullName>
    </recommendedName>
</protein>
<keyword evidence="4 5" id="KW-0472">Membrane</keyword>
<keyword evidence="2 5" id="KW-0812">Transmembrane</keyword>
<keyword evidence="3 5" id="KW-1133">Transmembrane helix</keyword>
<gene>
    <name evidence="6" type="ORF">A2672_02515</name>
</gene>
<comment type="caution">
    <text evidence="6">The sequence shown here is derived from an EMBL/GenBank/DDBJ whole genome shotgun (WGS) entry which is preliminary data.</text>
</comment>
<dbReference type="STRING" id="1802448.A2672_02515"/>
<name>A0A1G2QZD0_9BACT</name>
<proteinExistence type="predicted"/>
<evidence type="ECO:0000256" key="3">
    <source>
        <dbReference type="ARBA" id="ARBA00022989"/>
    </source>
</evidence>
<dbReference type="GO" id="GO:0016020">
    <property type="term" value="C:membrane"/>
    <property type="evidence" value="ECO:0007669"/>
    <property type="project" value="UniProtKB-SubCell"/>
</dbReference>
<dbReference type="InterPro" id="IPR032808">
    <property type="entry name" value="DoxX"/>
</dbReference>
<dbReference type="Pfam" id="PF07681">
    <property type="entry name" value="DoxX"/>
    <property type="match status" value="1"/>
</dbReference>
<evidence type="ECO:0000256" key="4">
    <source>
        <dbReference type="ARBA" id="ARBA00023136"/>
    </source>
</evidence>